<dbReference type="AlphaFoldDB" id="A0A7C3HVS6"/>
<sequence>MEITPVGYLIIPASLLIFLIKPKYLLPMVVVFSIFPSMTVLNITDGFIFGLSPYYWIGFLLAQRTFLMFLVGSAFRLPMSTKTSLLVGLAFVLWSFASAFVLPNIFQGTPVYVPRLGIDEQLDNLSPLVWSFSNFGQAVYLLINFGVVMAASLKIKNAVEYMMLVRSFFLTSAIFGVFALYQVVSRSLGFYYPSNLLYSNPSHSIGFEQVIAGVYRVNATFSEPSYAGMYLSGVLGSGLYIWLVARQKWAGWLTLWVTVCLLLTTSSTAYLLLPTMLLAIGVWRLILLAFGKSVNLNTFTKILIGLVALMAIGFFLIIRFYNIVDSALINKVDSGSFMARTYSDITALGIWLQSYGLGVGLGSNRPSSFVTSLLSNLGLIGFALFALFVLLLIAAALRKKNVWLTSFVIGLIVYLFAKSLAGPDINDGLLWIFVMLIAAGTVTLPNANGSPPPIHLR</sequence>
<evidence type="ECO:0000256" key="1">
    <source>
        <dbReference type="SAM" id="Phobius"/>
    </source>
</evidence>
<evidence type="ECO:0008006" key="3">
    <source>
        <dbReference type="Google" id="ProtNLM"/>
    </source>
</evidence>
<organism evidence="2">
    <name type="scientific">Meiothermus ruber</name>
    <dbReference type="NCBI Taxonomy" id="277"/>
    <lineage>
        <taxon>Bacteria</taxon>
        <taxon>Thermotogati</taxon>
        <taxon>Deinococcota</taxon>
        <taxon>Deinococci</taxon>
        <taxon>Thermales</taxon>
        <taxon>Thermaceae</taxon>
        <taxon>Meiothermus</taxon>
    </lineage>
</organism>
<feature type="transmembrane region" description="Helical" evidence="1">
    <location>
        <begin position="85"/>
        <end position="106"/>
    </location>
</feature>
<name>A0A7C3HVS6_MEIRU</name>
<proteinExistence type="predicted"/>
<feature type="transmembrane region" description="Helical" evidence="1">
    <location>
        <begin position="373"/>
        <end position="395"/>
    </location>
</feature>
<protein>
    <recommendedName>
        <fullName evidence="3">O-antigen polymerase</fullName>
    </recommendedName>
</protein>
<feature type="transmembrane region" description="Helical" evidence="1">
    <location>
        <begin position="341"/>
        <end position="361"/>
    </location>
</feature>
<feature type="transmembrane region" description="Helical" evidence="1">
    <location>
        <begin position="54"/>
        <end position="73"/>
    </location>
</feature>
<dbReference type="EMBL" id="DSWI01000031">
    <property type="protein sequence ID" value="HFG21499.1"/>
    <property type="molecule type" value="Genomic_DNA"/>
</dbReference>
<comment type="caution">
    <text evidence="2">The sequence shown here is derived from an EMBL/GenBank/DDBJ whole genome shotgun (WGS) entry which is preliminary data.</text>
</comment>
<evidence type="ECO:0000313" key="2">
    <source>
        <dbReference type="EMBL" id="HFG21499.1"/>
    </source>
</evidence>
<keyword evidence="1" id="KW-0472">Membrane</keyword>
<keyword evidence="1" id="KW-0812">Transmembrane</keyword>
<gene>
    <name evidence="2" type="ORF">ENS82_12450</name>
</gene>
<feature type="transmembrane region" description="Helical" evidence="1">
    <location>
        <begin position="302"/>
        <end position="321"/>
    </location>
</feature>
<feature type="transmembrane region" description="Helical" evidence="1">
    <location>
        <begin position="225"/>
        <end position="242"/>
    </location>
</feature>
<keyword evidence="1" id="KW-1133">Transmembrane helix</keyword>
<feature type="transmembrane region" description="Helical" evidence="1">
    <location>
        <begin position="163"/>
        <end position="184"/>
    </location>
</feature>
<accession>A0A7C3HVS6</accession>
<feature type="transmembrane region" description="Helical" evidence="1">
    <location>
        <begin position="128"/>
        <end position="151"/>
    </location>
</feature>
<reference evidence="2" key="1">
    <citation type="journal article" date="2020" name="mSystems">
        <title>Genome- and Community-Level Interaction Insights into Carbon Utilization and Element Cycling Functions of Hydrothermarchaeota in Hydrothermal Sediment.</title>
        <authorList>
            <person name="Zhou Z."/>
            <person name="Liu Y."/>
            <person name="Xu W."/>
            <person name="Pan J."/>
            <person name="Luo Z.H."/>
            <person name="Li M."/>
        </authorList>
    </citation>
    <scope>NUCLEOTIDE SEQUENCE [LARGE SCALE GENOMIC DNA]</scope>
    <source>
        <strain evidence="2">SpSt-524</strain>
    </source>
</reference>
<feature type="transmembrane region" description="Helical" evidence="1">
    <location>
        <begin position="401"/>
        <end position="417"/>
    </location>
</feature>
<feature type="transmembrane region" description="Helical" evidence="1">
    <location>
        <begin position="429"/>
        <end position="447"/>
    </location>
</feature>
<feature type="transmembrane region" description="Helical" evidence="1">
    <location>
        <begin position="249"/>
        <end position="265"/>
    </location>
</feature>